<dbReference type="InterPro" id="IPR018060">
    <property type="entry name" value="HTH_AraC"/>
</dbReference>
<keyword evidence="3" id="KW-0804">Transcription</keyword>
<evidence type="ECO:0000256" key="3">
    <source>
        <dbReference type="ARBA" id="ARBA00023163"/>
    </source>
</evidence>
<dbReference type="SUPFAM" id="SSF46689">
    <property type="entry name" value="Homeodomain-like"/>
    <property type="match status" value="1"/>
</dbReference>
<dbReference type="InterPro" id="IPR009057">
    <property type="entry name" value="Homeodomain-like_sf"/>
</dbReference>
<evidence type="ECO:0000313" key="6">
    <source>
        <dbReference type="Proteomes" id="UP001241603"/>
    </source>
</evidence>
<sequence length="344" mass="38492">MQRVRKTSDQAILRIGATLGIPDVLRELGAEPTEKALPPEFSPTLFGSPDHQISLSARGRLLERCAKITGCPYFGLLVGSRSRLESLGLVGLLAKHSPDVGSALRNLCRHFFLHADGVALHLHVDGGAATLSYRITEPRIPAVDQTGDGAVAAILNVMRDLCGNDFKAIEARFAHGRPKALEPYKKILGVHLEFDAESYGLVFSVTWLSRPLPPTEPALTRLILDKVAEQERVHARSFPDQVQAVMRTAMTFDHARADRLARLFDMHVRTFHRRLAEHGVSHQELLDKTRFEAACELLERTSQKLPQIAGILGYAELRSFIRAFRRWSGITPSEWRKRRSIVEY</sequence>
<organism evidence="5 6">
    <name type="scientific">Kaistia dalseonensis</name>
    <dbReference type="NCBI Taxonomy" id="410840"/>
    <lineage>
        <taxon>Bacteria</taxon>
        <taxon>Pseudomonadati</taxon>
        <taxon>Pseudomonadota</taxon>
        <taxon>Alphaproteobacteria</taxon>
        <taxon>Hyphomicrobiales</taxon>
        <taxon>Kaistiaceae</taxon>
        <taxon>Kaistia</taxon>
    </lineage>
</organism>
<dbReference type="PANTHER" id="PTHR47894:SF4">
    <property type="entry name" value="HTH-TYPE TRANSCRIPTIONAL REGULATOR GADX"/>
    <property type="match status" value="1"/>
</dbReference>
<feature type="domain" description="HTH araC/xylS-type" evidence="4">
    <location>
        <begin position="240"/>
        <end position="338"/>
    </location>
</feature>
<evidence type="ECO:0000256" key="2">
    <source>
        <dbReference type="ARBA" id="ARBA00023125"/>
    </source>
</evidence>
<evidence type="ECO:0000259" key="4">
    <source>
        <dbReference type="PROSITE" id="PS01124"/>
    </source>
</evidence>
<dbReference type="EMBL" id="JAUSVO010000004">
    <property type="protein sequence ID" value="MDQ0438800.1"/>
    <property type="molecule type" value="Genomic_DNA"/>
</dbReference>
<keyword evidence="6" id="KW-1185">Reference proteome</keyword>
<evidence type="ECO:0000313" key="5">
    <source>
        <dbReference type="EMBL" id="MDQ0438800.1"/>
    </source>
</evidence>
<reference evidence="5 6" key="1">
    <citation type="submission" date="2023-07" db="EMBL/GenBank/DDBJ databases">
        <title>Genomic Encyclopedia of Type Strains, Phase IV (KMG-IV): sequencing the most valuable type-strain genomes for metagenomic binning, comparative biology and taxonomic classification.</title>
        <authorList>
            <person name="Goeker M."/>
        </authorList>
    </citation>
    <scope>NUCLEOTIDE SEQUENCE [LARGE SCALE GENOMIC DNA]</scope>
    <source>
        <strain evidence="5 6">B6-8</strain>
    </source>
</reference>
<dbReference type="PROSITE" id="PS01124">
    <property type="entry name" value="HTH_ARAC_FAMILY_2"/>
    <property type="match status" value="1"/>
</dbReference>
<dbReference type="Pfam" id="PF12625">
    <property type="entry name" value="Arabinose_bd"/>
    <property type="match status" value="1"/>
</dbReference>
<dbReference type="SMART" id="SM00342">
    <property type="entry name" value="HTH_ARAC"/>
    <property type="match status" value="1"/>
</dbReference>
<dbReference type="RefSeq" id="WP_266349689.1">
    <property type="nucleotide sequence ID" value="NZ_JAPKNG010000004.1"/>
</dbReference>
<keyword evidence="2" id="KW-0238">DNA-binding</keyword>
<comment type="caution">
    <text evidence="5">The sequence shown here is derived from an EMBL/GenBank/DDBJ whole genome shotgun (WGS) entry which is preliminary data.</text>
</comment>
<dbReference type="Pfam" id="PF12833">
    <property type="entry name" value="HTH_18"/>
    <property type="match status" value="1"/>
</dbReference>
<accession>A0ABU0H909</accession>
<keyword evidence="1" id="KW-0805">Transcription regulation</keyword>
<evidence type="ECO:0000256" key="1">
    <source>
        <dbReference type="ARBA" id="ARBA00023015"/>
    </source>
</evidence>
<dbReference type="Gene3D" id="1.10.10.60">
    <property type="entry name" value="Homeodomain-like"/>
    <property type="match status" value="1"/>
</dbReference>
<protein>
    <submittedName>
        <fullName evidence="5">AraC-like DNA-binding protein</fullName>
    </submittedName>
</protein>
<dbReference type="PANTHER" id="PTHR47894">
    <property type="entry name" value="HTH-TYPE TRANSCRIPTIONAL REGULATOR GADX"/>
    <property type="match status" value="1"/>
</dbReference>
<proteinExistence type="predicted"/>
<dbReference type="Proteomes" id="UP001241603">
    <property type="component" value="Unassembled WGS sequence"/>
</dbReference>
<dbReference type="InterPro" id="IPR032687">
    <property type="entry name" value="AraC-type_N"/>
</dbReference>
<gene>
    <name evidence="5" type="ORF">QO014_003195</name>
</gene>
<name>A0ABU0H909_9HYPH</name>